<dbReference type="EC" id="2.7.7.59" evidence="7"/>
<keyword evidence="3" id="KW-0677">Repeat</keyword>
<dbReference type="InterPro" id="IPR002934">
    <property type="entry name" value="Polymerase_NTP_transf_dom"/>
</dbReference>
<organism evidence="10 11">
    <name type="scientific">Sphingorhabdus profundilacus</name>
    <dbReference type="NCBI Taxonomy" id="2509718"/>
    <lineage>
        <taxon>Bacteria</taxon>
        <taxon>Pseudomonadati</taxon>
        <taxon>Pseudomonadota</taxon>
        <taxon>Alphaproteobacteria</taxon>
        <taxon>Sphingomonadales</taxon>
        <taxon>Sphingomonadaceae</taxon>
        <taxon>Sphingorhabdus</taxon>
    </lineage>
</organism>
<evidence type="ECO:0000256" key="2">
    <source>
        <dbReference type="ARBA" id="ARBA00022695"/>
    </source>
</evidence>
<dbReference type="CDD" id="cd04899">
    <property type="entry name" value="ACT_ACR-UUR-like_2"/>
    <property type="match status" value="1"/>
</dbReference>
<dbReference type="PROSITE" id="PS51671">
    <property type="entry name" value="ACT"/>
    <property type="match status" value="2"/>
</dbReference>
<comment type="similarity">
    <text evidence="7">Belongs to the GlnD family.</text>
</comment>
<dbReference type="PANTHER" id="PTHR47320">
    <property type="entry name" value="BIFUNCTIONAL URIDYLYLTRANSFERASE/URIDYLYL-REMOVING ENZYME"/>
    <property type="match status" value="1"/>
</dbReference>
<dbReference type="PROSITE" id="PS51831">
    <property type="entry name" value="HD"/>
    <property type="match status" value="1"/>
</dbReference>
<keyword evidence="11" id="KW-1185">Reference proteome</keyword>
<comment type="domain">
    <text evidence="7">Has four distinct domains: an N-terminal nucleotidyltransferase (NT) domain responsible for UTase activity, a central HD domain that encodes UR activity, and two C-terminal ACT domains that seem to have a role in glutamine sensing.</text>
</comment>
<dbReference type="NCBIfam" id="TIGR01693">
    <property type="entry name" value="UTase_glnD"/>
    <property type="match status" value="1"/>
</dbReference>
<dbReference type="Gene3D" id="1.10.3090.10">
    <property type="entry name" value="cca-adding enzyme, domain 2"/>
    <property type="match status" value="1"/>
</dbReference>
<dbReference type="Pfam" id="PF01966">
    <property type="entry name" value="HD"/>
    <property type="match status" value="1"/>
</dbReference>
<dbReference type="InterPro" id="IPR010043">
    <property type="entry name" value="UTase/UR"/>
</dbReference>
<protein>
    <recommendedName>
        <fullName evidence="7">Bifunctional uridylyltransferase/uridylyl-removing enzyme</fullName>
        <shortName evidence="7">UTase/UR</shortName>
    </recommendedName>
    <alternativeName>
        <fullName evidence="7">Bifunctional [protein-PII] modification enzyme</fullName>
    </alternativeName>
    <alternativeName>
        <fullName evidence="7">Bifunctional nitrogen sensor protein</fullName>
    </alternativeName>
    <domain>
        <recommendedName>
            <fullName evidence="7">[Protein-PII] uridylyltransferase</fullName>
            <shortName evidence="7">PII uridylyltransferase</shortName>
            <shortName evidence="7">UTase</shortName>
            <ecNumber evidence="7">2.7.7.59</ecNumber>
        </recommendedName>
    </domain>
    <domain>
        <recommendedName>
            <fullName evidence="7">[Protein-PII]-UMP uridylyl-removing enzyme</fullName>
            <shortName evidence="7">UR</shortName>
            <ecNumber evidence="7">3.1.4.-</ecNumber>
        </recommendedName>
    </domain>
</protein>
<sequence>MASTADHIVKQRDIIDRKSLAETLDDIASERETLTQRGRVLEQLQTALARGRGEIDRRLQLHPSQGYRAATEQAFLIDQIVRLIYDYVTVHVYPAANRSASERIAVLAVGGYGRGEMAPHSDVDIAFVTPYKRSSWTEQVVEAILYLLWDLGLKVGQSSRSLDETVKMAQEDLTIRTALLESRFVWGDRDIYEQAGRRFWSEVVGKTASEFVRLKMIERDERHKRMGDSRYVVEPNIKDGKGGLRDLHTLYWIGKYIHQVSSASDLVGVGLLTADEYRRFRKAENFLWAVRCHMHAITNRAEDRLTFDLQREVAERMHFADRPGRSTVERFMQYYFLNAKTVGDVTGLFLAHLDEAMAKKGRRFLPSFNRNPRKLNGFQLDRGRLALPHDRFFEEDPVRLLEIFQLADLHRLEIHPLAMRAAQRDARLIDRNVQRDSRANALFLDVLSSPRDPETVLRWMNESTVFGRFVPDFRRVVAQMQFDMYHHYTVDEHSIRAIGLLAEIESGALKDDHPLSTAIMRQIVSRRVLFVATLLHDIAKGRGGDHSVLGAEVAEYLCPRLGLNPAETETVAWLVRFHLLMSATAFKRDLADFKTILDFAQAVQSPERLRLLLVLTVVDIRAVGPGVWNSWKRQLLSDLYEATEEVLRLGHKQRGREERIATKKELLENELRLPAPEFAKLAKRLPDAYWIAEPSDIIARNAKHLLANKDTDLAIDACFYPERGATLVTVFAADHPGLFYRIAGAIHLAGGNIIDARIHTSSDGMAIDNFLIQDPIGRPFREQGQLTRLSRNIQDALTNRARLMAQLDAKPKALRRADAFKIAPSVFIENQASNRFTVIEVNALDRPALLNNLAQALFESKVTLHSAHIATYGERAVDTFYVTDLLGGKIESRSRLKSLEARLIDAAAGKLPSKSKAAA</sequence>
<evidence type="ECO:0000256" key="6">
    <source>
        <dbReference type="ARBA" id="ARBA00023268"/>
    </source>
</evidence>
<dbReference type="SUPFAM" id="SSF81301">
    <property type="entry name" value="Nucleotidyltransferase"/>
    <property type="match status" value="1"/>
</dbReference>
<dbReference type="InterPro" id="IPR003607">
    <property type="entry name" value="HD/PDEase_dom"/>
</dbReference>
<dbReference type="InterPro" id="IPR013546">
    <property type="entry name" value="PII_UdlTrfase/GS_AdlTrfase"/>
</dbReference>
<evidence type="ECO:0000313" key="10">
    <source>
        <dbReference type="EMBL" id="MVZ97969.1"/>
    </source>
</evidence>
<dbReference type="InterPro" id="IPR002912">
    <property type="entry name" value="ACT_dom"/>
</dbReference>
<dbReference type="OrthoDB" id="9758038at2"/>
<gene>
    <name evidence="7" type="primary">glnD</name>
    <name evidence="10" type="ORF">EUU23_09645</name>
</gene>
<name>A0A6I4LYK5_9SPHN</name>
<dbReference type="EC" id="3.1.4.-" evidence="7"/>
<dbReference type="PANTHER" id="PTHR47320:SF1">
    <property type="entry name" value="BIFUNCTIONAL URIDYLYLTRANSFERASE_URIDYLYL-REMOVING ENZYME"/>
    <property type="match status" value="1"/>
</dbReference>
<dbReference type="SUPFAM" id="SSF55021">
    <property type="entry name" value="ACT-like"/>
    <property type="match status" value="2"/>
</dbReference>
<evidence type="ECO:0000259" key="8">
    <source>
        <dbReference type="PROSITE" id="PS51671"/>
    </source>
</evidence>
<dbReference type="HAMAP" id="MF_00277">
    <property type="entry name" value="PII_uridylyl_transf"/>
    <property type="match status" value="1"/>
</dbReference>
<dbReference type="Pfam" id="PF08335">
    <property type="entry name" value="GlnD_UR_UTase"/>
    <property type="match status" value="1"/>
</dbReference>
<dbReference type="SUPFAM" id="SSF81593">
    <property type="entry name" value="Nucleotidyltransferase substrate binding subunit/domain"/>
    <property type="match status" value="1"/>
</dbReference>
<dbReference type="SMART" id="SM00471">
    <property type="entry name" value="HDc"/>
    <property type="match status" value="1"/>
</dbReference>
<dbReference type="EMBL" id="SDWJ01000002">
    <property type="protein sequence ID" value="MVZ97969.1"/>
    <property type="molecule type" value="Genomic_DNA"/>
</dbReference>
<keyword evidence="1 7" id="KW-0808">Transferase</keyword>
<proteinExistence type="inferred from homology"/>
<dbReference type="InterPro" id="IPR045865">
    <property type="entry name" value="ACT-like_dom_sf"/>
</dbReference>
<dbReference type="NCBIfam" id="NF003467">
    <property type="entry name" value="PRK05092.1"/>
    <property type="match status" value="1"/>
</dbReference>
<comment type="function">
    <text evidence="7">Modifies, by uridylylation and deuridylylation, the PII regulatory proteins (GlnB and homologs), in response to the nitrogen status of the cell that GlnD senses through the glutamine level. Under low glutamine levels, catalyzes the conversion of the PII proteins and UTP to PII-UMP and PPi, while under higher glutamine levels, GlnD hydrolyzes PII-UMP to PII and UMP (deuridylylation). Thus, controls uridylylation state and activity of the PII proteins, and plays an important role in the regulation of nitrogen metabolism.</text>
</comment>
<dbReference type="AlphaFoldDB" id="A0A6I4LYK5"/>
<dbReference type="Pfam" id="PF01909">
    <property type="entry name" value="NTP_transf_2"/>
    <property type="match status" value="1"/>
</dbReference>
<evidence type="ECO:0000256" key="7">
    <source>
        <dbReference type="HAMAP-Rule" id="MF_00277"/>
    </source>
</evidence>
<evidence type="ECO:0000256" key="3">
    <source>
        <dbReference type="ARBA" id="ARBA00022737"/>
    </source>
</evidence>
<comment type="caution">
    <text evidence="10">The sequence shown here is derived from an EMBL/GenBank/DDBJ whole genome shotgun (WGS) entry which is preliminary data.</text>
</comment>
<keyword evidence="6 7" id="KW-0511">Multifunctional enzyme</keyword>
<evidence type="ECO:0000256" key="1">
    <source>
        <dbReference type="ARBA" id="ARBA00022679"/>
    </source>
</evidence>
<comment type="catalytic activity">
    <reaction evidence="7">
        <text>[protein-PII]-L-tyrosine + UTP = [protein-PII]-uridylyl-L-tyrosine + diphosphate</text>
        <dbReference type="Rhea" id="RHEA:13673"/>
        <dbReference type="Rhea" id="RHEA-COMP:12147"/>
        <dbReference type="Rhea" id="RHEA-COMP:12148"/>
        <dbReference type="ChEBI" id="CHEBI:33019"/>
        <dbReference type="ChEBI" id="CHEBI:46398"/>
        <dbReference type="ChEBI" id="CHEBI:46858"/>
        <dbReference type="ChEBI" id="CHEBI:90602"/>
        <dbReference type="EC" id="2.7.7.59"/>
    </reaction>
</comment>
<dbReference type="PIRSF" id="PIRSF006288">
    <property type="entry name" value="PII_uridyltransf"/>
    <property type="match status" value="1"/>
</dbReference>
<dbReference type="Proteomes" id="UP000471147">
    <property type="component" value="Unassembled WGS sequence"/>
</dbReference>
<keyword evidence="2 7" id="KW-0548">Nucleotidyltransferase</keyword>
<evidence type="ECO:0000256" key="4">
    <source>
        <dbReference type="ARBA" id="ARBA00022801"/>
    </source>
</evidence>
<feature type="region of interest" description="Uridylyltransferase" evidence="7">
    <location>
        <begin position="1"/>
        <end position="374"/>
    </location>
</feature>
<dbReference type="GO" id="GO:0006808">
    <property type="term" value="P:regulation of nitrogen utilization"/>
    <property type="evidence" value="ECO:0007669"/>
    <property type="project" value="UniProtKB-UniRule"/>
</dbReference>
<dbReference type="CDD" id="cd04900">
    <property type="entry name" value="ACT_UUR-like_1"/>
    <property type="match status" value="1"/>
</dbReference>
<dbReference type="CDD" id="cd05401">
    <property type="entry name" value="NT_GlnE_GlnD_like"/>
    <property type="match status" value="1"/>
</dbReference>
<evidence type="ECO:0000313" key="11">
    <source>
        <dbReference type="Proteomes" id="UP000471147"/>
    </source>
</evidence>
<comment type="caution">
    <text evidence="7">Lacks conserved residue(s) required for the propagation of feature annotation.</text>
</comment>
<feature type="domain" description="ACT" evidence="8">
    <location>
        <begin position="727"/>
        <end position="804"/>
    </location>
</feature>
<evidence type="ECO:0000256" key="5">
    <source>
        <dbReference type="ARBA" id="ARBA00022842"/>
    </source>
</evidence>
<comment type="activity regulation">
    <text evidence="7">Uridylyltransferase (UTase) activity is inhibited by glutamine, while glutamine activates uridylyl-removing (UR) activity.</text>
</comment>
<dbReference type="InterPro" id="IPR043519">
    <property type="entry name" value="NT_sf"/>
</dbReference>
<dbReference type="InterPro" id="IPR006674">
    <property type="entry name" value="HD_domain"/>
</dbReference>
<dbReference type="SUPFAM" id="SSF81891">
    <property type="entry name" value="Poly A polymerase C-terminal region-like"/>
    <property type="match status" value="1"/>
</dbReference>
<feature type="domain" description="HD" evidence="9">
    <location>
        <begin position="490"/>
        <end position="612"/>
    </location>
</feature>
<keyword evidence="5 7" id="KW-0460">Magnesium</keyword>
<comment type="cofactor">
    <cofactor evidence="7">
        <name>Mg(2+)</name>
        <dbReference type="ChEBI" id="CHEBI:18420"/>
    </cofactor>
</comment>
<keyword evidence="4 7" id="KW-0378">Hydrolase</keyword>
<dbReference type="RefSeq" id="WP_160353937.1">
    <property type="nucleotide sequence ID" value="NZ_SDWJ01000002.1"/>
</dbReference>
<accession>A0A6I4LYK5</accession>
<dbReference type="Gene3D" id="3.30.460.10">
    <property type="entry name" value="Beta Polymerase, domain 2"/>
    <property type="match status" value="1"/>
</dbReference>
<reference evidence="10 11" key="1">
    <citation type="submission" date="2019-01" db="EMBL/GenBank/DDBJ databases">
        <title>Sphingorhabdus lacus sp.nov., isolated from an oligotrophic freshwater lake.</title>
        <authorList>
            <person name="Park M."/>
        </authorList>
    </citation>
    <scope>NUCLEOTIDE SEQUENCE [LARGE SCALE GENOMIC DNA]</scope>
    <source>
        <strain evidence="10 11">IMCC26285</strain>
    </source>
</reference>
<feature type="domain" description="ACT" evidence="8">
    <location>
        <begin position="838"/>
        <end position="913"/>
    </location>
</feature>
<dbReference type="GO" id="GO:0008773">
    <property type="term" value="F:[protein-PII] uridylyltransferase activity"/>
    <property type="evidence" value="ECO:0007669"/>
    <property type="project" value="UniProtKB-UniRule"/>
</dbReference>
<dbReference type="GO" id="GO:0008081">
    <property type="term" value="F:phosphoric diester hydrolase activity"/>
    <property type="evidence" value="ECO:0007669"/>
    <property type="project" value="UniProtKB-UniRule"/>
</dbReference>
<comment type="catalytic activity">
    <reaction evidence="7">
        <text>[protein-PII]-uridylyl-L-tyrosine + H2O = [protein-PII]-L-tyrosine + UMP + H(+)</text>
        <dbReference type="Rhea" id="RHEA:48600"/>
        <dbReference type="Rhea" id="RHEA-COMP:12147"/>
        <dbReference type="Rhea" id="RHEA-COMP:12148"/>
        <dbReference type="ChEBI" id="CHEBI:15377"/>
        <dbReference type="ChEBI" id="CHEBI:15378"/>
        <dbReference type="ChEBI" id="CHEBI:46858"/>
        <dbReference type="ChEBI" id="CHEBI:57865"/>
        <dbReference type="ChEBI" id="CHEBI:90602"/>
    </reaction>
</comment>
<evidence type="ECO:0000259" key="9">
    <source>
        <dbReference type="PROSITE" id="PS51831"/>
    </source>
</evidence>
<dbReference type="Gene3D" id="3.30.70.260">
    <property type="match status" value="1"/>
</dbReference>